<dbReference type="InterPro" id="IPR029752">
    <property type="entry name" value="D-isomer_DH_CS1"/>
</dbReference>
<dbReference type="SUPFAM" id="SSF52283">
    <property type="entry name" value="Formate/glycerate dehydrogenase catalytic domain-like"/>
    <property type="match status" value="1"/>
</dbReference>
<dbReference type="PROSITE" id="PS00065">
    <property type="entry name" value="D_2_HYDROXYACID_DH_1"/>
    <property type="match status" value="1"/>
</dbReference>
<dbReference type="InterPro" id="IPR036291">
    <property type="entry name" value="NAD(P)-bd_dom_sf"/>
</dbReference>
<dbReference type="InterPro" id="IPR006139">
    <property type="entry name" value="D-isomer_2_OHA_DH_cat_dom"/>
</dbReference>
<feature type="domain" description="D-isomer specific 2-hydroxyacid dehydrogenase NAD-binding" evidence="6">
    <location>
        <begin position="110"/>
        <end position="287"/>
    </location>
</feature>
<dbReference type="InterPro" id="IPR006140">
    <property type="entry name" value="D-isomer_DH_NAD-bd"/>
</dbReference>
<dbReference type="SUPFAM" id="SSF51735">
    <property type="entry name" value="NAD(P)-binding Rossmann-fold domains"/>
    <property type="match status" value="1"/>
</dbReference>
<dbReference type="RefSeq" id="WP_092041218.1">
    <property type="nucleotide sequence ID" value="NZ_FOOK01000040.1"/>
</dbReference>
<dbReference type="STRING" id="201973.SAMN04488025_1409"/>
<dbReference type="PANTHER" id="PTHR10996:SF283">
    <property type="entry name" value="GLYOXYLATE_HYDROXYPYRUVATE REDUCTASE B"/>
    <property type="match status" value="1"/>
</dbReference>
<feature type="domain" description="D-isomer specific 2-hydroxyacid dehydrogenase catalytic" evidence="5">
    <location>
        <begin position="5"/>
        <end position="319"/>
    </location>
</feature>
<evidence type="ECO:0000313" key="7">
    <source>
        <dbReference type="EMBL" id="SFG50069.1"/>
    </source>
</evidence>
<organism evidence="7 8">
    <name type="scientific">Planifilum fulgidum</name>
    <dbReference type="NCBI Taxonomy" id="201973"/>
    <lineage>
        <taxon>Bacteria</taxon>
        <taxon>Bacillati</taxon>
        <taxon>Bacillota</taxon>
        <taxon>Bacilli</taxon>
        <taxon>Bacillales</taxon>
        <taxon>Thermoactinomycetaceae</taxon>
        <taxon>Planifilum</taxon>
    </lineage>
</organism>
<keyword evidence="3" id="KW-0520">NAD</keyword>
<dbReference type="GO" id="GO:0005829">
    <property type="term" value="C:cytosol"/>
    <property type="evidence" value="ECO:0007669"/>
    <property type="project" value="TreeGrafter"/>
</dbReference>
<evidence type="ECO:0000259" key="6">
    <source>
        <dbReference type="Pfam" id="PF02826"/>
    </source>
</evidence>
<comment type="similarity">
    <text evidence="1 4">Belongs to the D-isomer specific 2-hydroxyacid dehydrogenase family.</text>
</comment>
<dbReference type="EMBL" id="FOOK01000040">
    <property type="protein sequence ID" value="SFG50069.1"/>
    <property type="molecule type" value="Genomic_DNA"/>
</dbReference>
<evidence type="ECO:0000259" key="5">
    <source>
        <dbReference type="Pfam" id="PF00389"/>
    </source>
</evidence>
<dbReference type="PROSITE" id="PS00670">
    <property type="entry name" value="D_2_HYDROXYACID_DH_2"/>
    <property type="match status" value="1"/>
</dbReference>
<evidence type="ECO:0000256" key="2">
    <source>
        <dbReference type="ARBA" id="ARBA00023002"/>
    </source>
</evidence>
<dbReference type="GO" id="GO:0051287">
    <property type="term" value="F:NAD binding"/>
    <property type="evidence" value="ECO:0007669"/>
    <property type="project" value="InterPro"/>
</dbReference>
<dbReference type="InterPro" id="IPR050223">
    <property type="entry name" value="D-isomer_2-hydroxyacid_DH"/>
</dbReference>
<dbReference type="OrthoDB" id="9805416at2"/>
<dbReference type="Pfam" id="PF02826">
    <property type="entry name" value="2-Hacid_dh_C"/>
    <property type="match status" value="1"/>
</dbReference>
<accession>A0A1I2SEA4</accession>
<name>A0A1I2SEA4_9BACL</name>
<dbReference type="FunFam" id="3.40.50.720:FF:000203">
    <property type="entry name" value="D-3-phosphoglycerate dehydrogenase (SerA)"/>
    <property type="match status" value="1"/>
</dbReference>
<dbReference type="GO" id="GO:0016618">
    <property type="term" value="F:hydroxypyruvate reductase [NAD(P)H] activity"/>
    <property type="evidence" value="ECO:0007669"/>
    <property type="project" value="TreeGrafter"/>
</dbReference>
<dbReference type="Pfam" id="PF00389">
    <property type="entry name" value="2-Hacid_dh"/>
    <property type="match status" value="1"/>
</dbReference>
<evidence type="ECO:0000313" key="8">
    <source>
        <dbReference type="Proteomes" id="UP000198661"/>
    </source>
</evidence>
<dbReference type="GO" id="GO:0030267">
    <property type="term" value="F:glyoxylate reductase (NADPH) activity"/>
    <property type="evidence" value="ECO:0007669"/>
    <property type="project" value="TreeGrafter"/>
</dbReference>
<gene>
    <name evidence="7" type="ORF">SAMN04488025_1409</name>
</gene>
<dbReference type="InterPro" id="IPR029753">
    <property type="entry name" value="D-isomer_DH_CS"/>
</dbReference>
<evidence type="ECO:0000256" key="4">
    <source>
        <dbReference type="RuleBase" id="RU003719"/>
    </source>
</evidence>
<dbReference type="CDD" id="cd05301">
    <property type="entry name" value="GDH"/>
    <property type="match status" value="1"/>
</dbReference>
<protein>
    <submittedName>
        <fullName evidence="7">Glyoxylate reductase</fullName>
    </submittedName>
</protein>
<proteinExistence type="inferred from homology"/>
<keyword evidence="2 4" id="KW-0560">Oxidoreductase</keyword>
<dbReference type="PANTHER" id="PTHR10996">
    <property type="entry name" value="2-HYDROXYACID DEHYDROGENASE-RELATED"/>
    <property type="match status" value="1"/>
</dbReference>
<dbReference type="AlphaFoldDB" id="A0A1I2SEA4"/>
<evidence type="ECO:0000256" key="1">
    <source>
        <dbReference type="ARBA" id="ARBA00005854"/>
    </source>
</evidence>
<keyword evidence="8" id="KW-1185">Reference proteome</keyword>
<reference evidence="7 8" key="1">
    <citation type="submission" date="2016-10" db="EMBL/GenBank/DDBJ databases">
        <authorList>
            <person name="de Groot N.N."/>
        </authorList>
    </citation>
    <scope>NUCLEOTIDE SEQUENCE [LARGE SCALE GENOMIC DNA]</scope>
    <source>
        <strain evidence="7 8">DSM 44945</strain>
    </source>
</reference>
<dbReference type="Gene3D" id="3.40.50.720">
    <property type="entry name" value="NAD(P)-binding Rossmann-like Domain"/>
    <property type="match status" value="2"/>
</dbReference>
<dbReference type="Proteomes" id="UP000198661">
    <property type="component" value="Unassembled WGS sequence"/>
</dbReference>
<sequence>MRPKVLVTRKLPQQALERLERHCDVDLNGEDRPLTRQELLNRIRDKDGILSMLTDRIDAELMDAAPKLKVISNYAVGFNNIDVKEATRRGIPVTNTPGVLTESTADLTWALIMDVARRVSEGDRVTRAGRWPGWSPMWMLGQDVHGATLGIIGMGRIGKAVARRARGFDMQVIYYSRTRLPEDEERALGVSYRPLPDLLRQADFVSLHVPYSEETHHLIGAAELAMMKSTAYLINTARGPLVDERALVRALREGQIAGAGLDVYEREPELAEGLAELDNVVLSPHLGSSTWSTRLKMAELAVDNLLAPLQGKRPPHLVNEEVWRRKESL</sequence>
<evidence type="ECO:0000256" key="3">
    <source>
        <dbReference type="ARBA" id="ARBA00023027"/>
    </source>
</evidence>
<dbReference type="PROSITE" id="PS00671">
    <property type="entry name" value="D_2_HYDROXYACID_DH_3"/>
    <property type="match status" value="1"/>
</dbReference>